<organism evidence="1 2">
    <name type="scientific">Microbacterium immunditiarum</name>
    <dbReference type="NCBI Taxonomy" id="337480"/>
    <lineage>
        <taxon>Bacteria</taxon>
        <taxon>Bacillati</taxon>
        <taxon>Actinomycetota</taxon>
        <taxon>Actinomycetes</taxon>
        <taxon>Micrococcales</taxon>
        <taxon>Microbacteriaceae</taxon>
        <taxon>Microbacterium</taxon>
    </lineage>
</organism>
<dbReference type="SUPFAM" id="SSF55021">
    <property type="entry name" value="ACT-like"/>
    <property type="match status" value="1"/>
</dbReference>
<keyword evidence="2" id="KW-1185">Reference proteome</keyword>
<sequence length="139" mass="14597">MSAFVDLGIELPARPGALADFGDVLGEAGVSLEGGGVFTHGGVGVAHFLVADGDRAASALSRAGLGRATVSPVVMLRLDQETPGQLGRFTRRVADAGIDVLVQYSDHDGRLILVVPSERHDDCAAIARQWDTERTARPH</sequence>
<evidence type="ECO:0000313" key="2">
    <source>
        <dbReference type="Proteomes" id="UP000576969"/>
    </source>
</evidence>
<reference evidence="1 2" key="1">
    <citation type="submission" date="2020-07" db="EMBL/GenBank/DDBJ databases">
        <title>Sequencing the genomes of 1000 actinobacteria strains.</title>
        <authorList>
            <person name="Klenk H.-P."/>
        </authorList>
    </citation>
    <scope>NUCLEOTIDE SEQUENCE [LARGE SCALE GENOMIC DNA]</scope>
    <source>
        <strain evidence="1 2">DSM 24662</strain>
    </source>
</reference>
<evidence type="ECO:0008006" key="3">
    <source>
        <dbReference type="Google" id="ProtNLM"/>
    </source>
</evidence>
<evidence type="ECO:0000313" key="1">
    <source>
        <dbReference type="EMBL" id="NYE20121.1"/>
    </source>
</evidence>
<protein>
    <recommendedName>
        <fullName evidence="3">ACT domain-containing protein</fullName>
    </recommendedName>
</protein>
<gene>
    <name evidence="1" type="ORF">BJ991_002149</name>
</gene>
<dbReference type="EMBL" id="JACCBV010000001">
    <property type="protein sequence ID" value="NYE20121.1"/>
    <property type="molecule type" value="Genomic_DNA"/>
</dbReference>
<name>A0A7Y9KJX8_9MICO</name>
<dbReference type="Gene3D" id="3.30.2130.10">
    <property type="entry name" value="VC0802-like"/>
    <property type="match status" value="1"/>
</dbReference>
<dbReference type="RefSeq" id="WP_179489839.1">
    <property type="nucleotide sequence ID" value="NZ_JACCBV010000001.1"/>
</dbReference>
<comment type="caution">
    <text evidence="1">The sequence shown here is derived from an EMBL/GenBank/DDBJ whole genome shotgun (WGS) entry which is preliminary data.</text>
</comment>
<dbReference type="InterPro" id="IPR045865">
    <property type="entry name" value="ACT-like_dom_sf"/>
</dbReference>
<dbReference type="AlphaFoldDB" id="A0A7Y9KJX8"/>
<proteinExistence type="predicted"/>
<dbReference type="Proteomes" id="UP000576969">
    <property type="component" value="Unassembled WGS sequence"/>
</dbReference>
<accession>A0A7Y9KJX8</accession>